<name>A0A443NHQ2_9MAGN</name>
<dbReference type="Pfam" id="PF00201">
    <property type="entry name" value="UDPGT"/>
    <property type="match status" value="1"/>
</dbReference>
<sequence length="489" mass="53766">MEEAKLAHVLVVTFPSQGHVNPVLRLAKRLASKGLLVTFSSTEEAGLMMKKATDNKASTSIPIGKGKMRFEFFSDDPDLNDPNHTDLDALMERLEKNGPKAVADLIDRQAKEGRPVSCVISNPFLPWVLDVATDAGIQTGLLWVQSCAVFTAYYHYCNDPTIKYPATLESEISVELPGMPVLAPADIPSFMLETNPYKSLTDVIVNQFKNIKKASWVMVESFMELERPIIEALEGKASLLPIGPLLKSPQDVESKTIRGDLWKSADCIEWLDSHEPGSVVYVSLGSVVVLDNEQLEEMAWGIKNSGRKFLWVVKPAPNENEKGLPEWFLKETAERGMVVPWCPQEEVLLHPSVACFFTHCGWNSSMESLCSGVPVVGFPQWGDQVTNAKFLADVFSVGVRVKADKGSLVSREEVERCISEVVGGPRAEEMKKMAIKWKEAAAEAVSVGGSSDRNIQAVVDDIKQKAANLHAIKVDNGVINDVCTIPLTN</sequence>
<evidence type="ECO:0000313" key="8">
    <source>
        <dbReference type="Proteomes" id="UP000283530"/>
    </source>
</evidence>
<dbReference type="PANTHER" id="PTHR11926:SF986">
    <property type="entry name" value="UDP-GLYCOSYLTRANSFERASE 84A1"/>
    <property type="match status" value="1"/>
</dbReference>
<keyword evidence="8" id="KW-1185">Reference proteome</keyword>
<proteinExistence type="inferred from homology"/>
<feature type="domain" description="Glycosyltransferase N-terminal" evidence="6">
    <location>
        <begin position="9"/>
        <end position="130"/>
    </location>
</feature>
<dbReference type="PROSITE" id="PS00375">
    <property type="entry name" value="UDPGT"/>
    <property type="match status" value="1"/>
</dbReference>
<dbReference type="SUPFAM" id="SSF53756">
    <property type="entry name" value="UDP-Glycosyltransferase/glycogen phosphorylase"/>
    <property type="match status" value="1"/>
</dbReference>
<dbReference type="EMBL" id="QPKB01000002">
    <property type="protein sequence ID" value="RWR78043.1"/>
    <property type="molecule type" value="Genomic_DNA"/>
</dbReference>
<organism evidence="7 8">
    <name type="scientific">Cinnamomum micranthum f. kanehirae</name>
    <dbReference type="NCBI Taxonomy" id="337451"/>
    <lineage>
        <taxon>Eukaryota</taxon>
        <taxon>Viridiplantae</taxon>
        <taxon>Streptophyta</taxon>
        <taxon>Embryophyta</taxon>
        <taxon>Tracheophyta</taxon>
        <taxon>Spermatophyta</taxon>
        <taxon>Magnoliopsida</taxon>
        <taxon>Magnoliidae</taxon>
        <taxon>Laurales</taxon>
        <taxon>Lauraceae</taxon>
        <taxon>Cinnamomum</taxon>
    </lineage>
</organism>
<dbReference type="GO" id="GO:0080043">
    <property type="term" value="F:quercetin 3-O-glucosyltransferase activity"/>
    <property type="evidence" value="ECO:0007669"/>
    <property type="project" value="TreeGrafter"/>
</dbReference>
<protein>
    <recommendedName>
        <fullName evidence="5">Glycosyltransferase</fullName>
        <ecNumber evidence="5">2.4.1.-</ecNumber>
    </recommendedName>
</protein>
<evidence type="ECO:0000256" key="1">
    <source>
        <dbReference type="ARBA" id="ARBA00009995"/>
    </source>
</evidence>
<accession>A0A443NHQ2</accession>
<evidence type="ECO:0000256" key="3">
    <source>
        <dbReference type="ARBA" id="ARBA00022679"/>
    </source>
</evidence>
<dbReference type="FunFam" id="3.40.50.2000:FF:000101">
    <property type="entry name" value="Glycosyltransferase"/>
    <property type="match status" value="1"/>
</dbReference>
<evidence type="ECO:0000256" key="2">
    <source>
        <dbReference type="ARBA" id="ARBA00022676"/>
    </source>
</evidence>
<comment type="caution">
    <text evidence="7">The sequence shown here is derived from an EMBL/GenBank/DDBJ whole genome shotgun (WGS) entry which is preliminary data.</text>
</comment>
<keyword evidence="2 4" id="KW-0328">Glycosyltransferase</keyword>
<evidence type="ECO:0000313" key="7">
    <source>
        <dbReference type="EMBL" id="RWR78043.1"/>
    </source>
</evidence>
<dbReference type="OrthoDB" id="5835829at2759"/>
<dbReference type="PANTHER" id="PTHR11926">
    <property type="entry name" value="GLUCOSYL/GLUCURONOSYL TRANSFERASES"/>
    <property type="match status" value="1"/>
</dbReference>
<dbReference type="GO" id="GO:0080044">
    <property type="term" value="F:quercetin 7-O-glucosyltransferase activity"/>
    <property type="evidence" value="ECO:0007669"/>
    <property type="project" value="TreeGrafter"/>
</dbReference>
<dbReference type="Gene3D" id="3.40.50.2000">
    <property type="entry name" value="Glycogen Phosphorylase B"/>
    <property type="match status" value="2"/>
</dbReference>
<keyword evidence="3 4" id="KW-0808">Transferase</keyword>
<dbReference type="Pfam" id="PF26168">
    <property type="entry name" value="Glyco_transf_N"/>
    <property type="match status" value="1"/>
</dbReference>
<dbReference type="InterPro" id="IPR002213">
    <property type="entry name" value="UDP_glucos_trans"/>
</dbReference>
<dbReference type="CDD" id="cd03784">
    <property type="entry name" value="GT1_Gtf-like"/>
    <property type="match status" value="1"/>
</dbReference>
<evidence type="ECO:0000256" key="5">
    <source>
        <dbReference type="RuleBase" id="RU362057"/>
    </source>
</evidence>
<comment type="similarity">
    <text evidence="1 4">Belongs to the UDP-glycosyltransferase family.</text>
</comment>
<dbReference type="STRING" id="337451.A0A443NHQ2"/>
<dbReference type="InterPro" id="IPR058980">
    <property type="entry name" value="Glyco_transf_N"/>
</dbReference>
<gene>
    <name evidence="7" type="ORF">CKAN_00655000</name>
</gene>
<dbReference type="Proteomes" id="UP000283530">
    <property type="component" value="Unassembled WGS sequence"/>
</dbReference>
<evidence type="ECO:0000256" key="4">
    <source>
        <dbReference type="RuleBase" id="RU003718"/>
    </source>
</evidence>
<dbReference type="InterPro" id="IPR035595">
    <property type="entry name" value="UDP_glycos_trans_CS"/>
</dbReference>
<reference evidence="7 8" key="1">
    <citation type="journal article" date="2019" name="Nat. Plants">
        <title>Stout camphor tree genome fills gaps in understanding of flowering plant genome evolution.</title>
        <authorList>
            <person name="Chaw S.M."/>
            <person name="Liu Y.C."/>
            <person name="Wu Y.W."/>
            <person name="Wang H.Y."/>
            <person name="Lin C.I."/>
            <person name="Wu C.S."/>
            <person name="Ke H.M."/>
            <person name="Chang L.Y."/>
            <person name="Hsu C.Y."/>
            <person name="Yang H.T."/>
            <person name="Sudianto E."/>
            <person name="Hsu M.H."/>
            <person name="Wu K.P."/>
            <person name="Wang L.N."/>
            <person name="Leebens-Mack J.H."/>
            <person name="Tsai I.J."/>
        </authorList>
    </citation>
    <scope>NUCLEOTIDE SEQUENCE [LARGE SCALE GENOMIC DNA]</scope>
    <source>
        <strain evidence="8">cv. Chaw 1501</strain>
        <tissue evidence="7">Young leaves</tissue>
    </source>
</reference>
<dbReference type="EC" id="2.4.1.-" evidence="5"/>
<evidence type="ECO:0000259" key="6">
    <source>
        <dbReference type="Pfam" id="PF26168"/>
    </source>
</evidence>
<dbReference type="FunFam" id="3.40.50.2000:FF:000019">
    <property type="entry name" value="Glycosyltransferase"/>
    <property type="match status" value="1"/>
</dbReference>
<dbReference type="AlphaFoldDB" id="A0A443NHQ2"/>